<evidence type="ECO:0000259" key="4">
    <source>
        <dbReference type="Pfam" id="PF00456"/>
    </source>
</evidence>
<dbReference type="PANTHER" id="PTHR47514:SF1">
    <property type="entry name" value="TRANSKETOLASE N-TERMINAL SECTION-RELATED"/>
    <property type="match status" value="1"/>
</dbReference>
<dbReference type="Gene3D" id="3.40.50.970">
    <property type="match status" value="1"/>
</dbReference>
<dbReference type="CDD" id="cd02012">
    <property type="entry name" value="TPP_TK"/>
    <property type="match status" value="1"/>
</dbReference>
<dbReference type="EMBL" id="MFTT01000033">
    <property type="protein sequence ID" value="OGI69145.1"/>
    <property type="molecule type" value="Genomic_DNA"/>
</dbReference>
<dbReference type="InterPro" id="IPR005474">
    <property type="entry name" value="Transketolase_N"/>
</dbReference>
<evidence type="ECO:0000313" key="5">
    <source>
        <dbReference type="EMBL" id="OGI69145.1"/>
    </source>
</evidence>
<organism evidence="5 6">
    <name type="scientific">Candidatus Nomurabacteria bacterium RIFCSPHIGHO2_01_FULL_42_16</name>
    <dbReference type="NCBI Taxonomy" id="1801743"/>
    <lineage>
        <taxon>Bacteria</taxon>
        <taxon>Candidatus Nomuraibacteriota</taxon>
    </lineage>
</organism>
<comment type="cofactor">
    <cofactor evidence="1">
        <name>thiamine diphosphate</name>
        <dbReference type="ChEBI" id="CHEBI:58937"/>
    </cofactor>
</comment>
<feature type="domain" description="Transketolase N-terminal" evidence="4">
    <location>
        <begin position="13"/>
        <end position="264"/>
    </location>
</feature>
<dbReference type="SUPFAM" id="SSF52518">
    <property type="entry name" value="Thiamin diphosphate-binding fold (THDP-binding)"/>
    <property type="match status" value="1"/>
</dbReference>
<protein>
    <submittedName>
        <fullName evidence="5">Transketolase</fullName>
    </submittedName>
</protein>
<dbReference type="Pfam" id="PF00456">
    <property type="entry name" value="Transketolase_N"/>
    <property type="match status" value="1"/>
</dbReference>
<sequence>MLTDKKNKELELTANRVRQTIIEMLIPAGAGHTAGPLGMADIFTALYFHVLKHDPKNPAWPERDRLILSNGHICPVRYSAMYHAGYDITPEELKTFRKIGSRLEGHPNMRRLPALETSSGPLGEGLSQACGFALAARMDGNQNKYHIWCLTSDGEHEEGMTWEAVMLAAKYKLDNLTVIIDRNYIQIDGDTESVMPLDPLAEKYKSFNWNVLETDGHDFNEIVARLEESKADRGRPTVIIARTTPGKGVSFMENDYRWHGIPPGLGPEDKVPRERQAAEALRELKEIENNLLK</sequence>
<name>A0A1F6VHY0_9BACT</name>
<comment type="similarity">
    <text evidence="2">Belongs to the transketolase family.</text>
</comment>
<evidence type="ECO:0000313" key="6">
    <source>
        <dbReference type="Proteomes" id="UP000178059"/>
    </source>
</evidence>
<accession>A0A1F6VHY0</accession>
<dbReference type="AlphaFoldDB" id="A0A1F6VHY0"/>
<dbReference type="STRING" id="1801743.A2824_01995"/>
<evidence type="ECO:0000256" key="2">
    <source>
        <dbReference type="ARBA" id="ARBA00007131"/>
    </source>
</evidence>
<keyword evidence="3" id="KW-0786">Thiamine pyrophosphate</keyword>
<comment type="caution">
    <text evidence="5">The sequence shown here is derived from an EMBL/GenBank/DDBJ whole genome shotgun (WGS) entry which is preliminary data.</text>
</comment>
<gene>
    <name evidence="5" type="ORF">A2824_01995</name>
</gene>
<dbReference type="InterPro" id="IPR029061">
    <property type="entry name" value="THDP-binding"/>
</dbReference>
<evidence type="ECO:0000256" key="1">
    <source>
        <dbReference type="ARBA" id="ARBA00001964"/>
    </source>
</evidence>
<proteinExistence type="inferred from homology"/>
<evidence type="ECO:0000256" key="3">
    <source>
        <dbReference type="ARBA" id="ARBA00023052"/>
    </source>
</evidence>
<dbReference type="PANTHER" id="PTHR47514">
    <property type="entry name" value="TRANSKETOLASE N-TERMINAL SECTION-RELATED"/>
    <property type="match status" value="1"/>
</dbReference>
<reference evidence="5 6" key="1">
    <citation type="journal article" date="2016" name="Nat. Commun.">
        <title>Thousands of microbial genomes shed light on interconnected biogeochemical processes in an aquifer system.</title>
        <authorList>
            <person name="Anantharaman K."/>
            <person name="Brown C.T."/>
            <person name="Hug L.A."/>
            <person name="Sharon I."/>
            <person name="Castelle C.J."/>
            <person name="Probst A.J."/>
            <person name="Thomas B.C."/>
            <person name="Singh A."/>
            <person name="Wilkins M.J."/>
            <person name="Karaoz U."/>
            <person name="Brodie E.L."/>
            <person name="Williams K.H."/>
            <person name="Hubbard S.S."/>
            <person name="Banfield J.F."/>
        </authorList>
    </citation>
    <scope>NUCLEOTIDE SEQUENCE [LARGE SCALE GENOMIC DNA]</scope>
</reference>
<dbReference type="Proteomes" id="UP000178059">
    <property type="component" value="Unassembled WGS sequence"/>
</dbReference>